<dbReference type="PROSITE" id="PS00141">
    <property type="entry name" value="ASP_PROTEASE"/>
    <property type="match status" value="1"/>
</dbReference>
<dbReference type="VEuPathDB" id="FungiDB:H310_13336"/>
<dbReference type="GO" id="GO:0006508">
    <property type="term" value="P:proteolysis"/>
    <property type="evidence" value="ECO:0007669"/>
    <property type="project" value="InterPro"/>
</dbReference>
<dbReference type="EMBL" id="KI914001">
    <property type="protein sequence ID" value="ETV92271.1"/>
    <property type="molecule type" value="Genomic_DNA"/>
</dbReference>
<dbReference type="PANTHER" id="PTHR33064:SF37">
    <property type="entry name" value="RIBONUCLEASE H"/>
    <property type="match status" value="1"/>
</dbReference>
<dbReference type="Gene3D" id="3.30.70.270">
    <property type="match status" value="1"/>
</dbReference>
<reference evidence="2" key="1">
    <citation type="submission" date="2013-12" db="EMBL/GenBank/DDBJ databases">
        <title>The Genome Sequence of Aphanomyces invadans NJM9701.</title>
        <authorList>
            <consortium name="The Broad Institute Genomics Platform"/>
            <person name="Russ C."/>
            <person name="Tyler B."/>
            <person name="van West P."/>
            <person name="Dieguez-Uribeondo J."/>
            <person name="Young S.K."/>
            <person name="Zeng Q."/>
            <person name="Gargeya S."/>
            <person name="Fitzgerald M."/>
            <person name="Abouelleil A."/>
            <person name="Alvarado L."/>
            <person name="Chapman S.B."/>
            <person name="Gainer-Dewar J."/>
            <person name="Goldberg J."/>
            <person name="Griggs A."/>
            <person name="Gujja S."/>
            <person name="Hansen M."/>
            <person name="Howarth C."/>
            <person name="Imamovic A."/>
            <person name="Ireland A."/>
            <person name="Larimer J."/>
            <person name="McCowan C."/>
            <person name="Murphy C."/>
            <person name="Pearson M."/>
            <person name="Poon T.W."/>
            <person name="Priest M."/>
            <person name="Roberts A."/>
            <person name="Saif S."/>
            <person name="Shea T."/>
            <person name="Sykes S."/>
            <person name="Wortman J."/>
            <person name="Nusbaum C."/>
            <person name="Birren B."/>
        </authorList>
    </citation>
    <scope>NUCLEOTIDE SEQUENCE [LARGE SCALE GENOMIC DNA]</scope>
    <source>
        <strain evidence="2">NJM9701</strain>
    </source>
</reference>
<protein>
    <recommendedName>
        <fullName evidence="1">Peptidase A2 domain-containing protein</fullName>
    </recommendedName>
</protein>
<accession>A0A024TFA6</accession>
<organism evidence="2">
    <name type="scientific">Aphanomyces invadans</name>
    <dbReference type="NCBI Taxonomy" id="157072"/>
    <lineage>
        <taxon>Eukaryota</taxon>
        <taxon>Sar</taxon>
        <taxon>Stramenopiles</taxon>
        <taxon>Oomycota</taxon>
        <taxon>Saprolegniomycetes</taxon>
        <taxon>Saprolegniales</taxon>
        <taxon>Verrucalvaceae</taxon>
        <taxon>Aphanomyces</taxon>
    </lineage>
</organism>
<dbReference type="AlphaFoldDB" id="A0A024TFA6"/>
<dbReference type="InterPro" id="IPR001969">
    <property type="entry name" value="Aspartic_peptidase_AS"/>
</dbReference>
<sequence length="615" mass="69364">MPVGACMDPFTKRQIAMFDLNKDHNLVTETEWIAWFHAAFEENPQDLDVLKRRLTSAIRFDMKILDAESRVGRMLDDLMRVLEHDHQERMGGAILPETLKSAVQKQLQLQRNKSLKSDVFRFVNWLRQFSAGFQLYVGLEEESVVAPTSKTDGERSSREAKQRQEAARRMFEMRRDERAGQERINVLADKSNRRSTDRGAHVEDIVRVENVLLDTGADVNVVSRGVMEALATGGIAVDVVEHAKPQLVFPYGETAAPLKMSRRATFGKVTLETTCGPLVLRGLKAWIDDTASTIDLNISRPVMEVLGFSVDDLLVGARRQKSEWDVSDGVEDPPDPCIDDNDGMQCATAEVVDPKFTGDSDEVRREKRDRVLAVLIARVNEAQRRGLDADDMQRLTALLMKHVDVFREDLGNDPTVKVEPLKVRIKPNATPVKCIMRRYPPAHVEYMREHVEALEANGIGALRMTIDSRPINACTDPMPWPMPNLDSALVCLEGTSVYFTLDWTKGYWKLPLHADSQEYFSFMTPFGVYTPTRVLMGQTDAVACYDLLGSAKTTADLFVLLDQVLSICAAYGLKLSQKRCHFFLREAEWCGKVILAAGMKHSPSRSQVWSIWHPP</sequence>
<dbReference type="PANTHER" id="PTHR33064">
    <property type="entry name" value="POL PROTEIN"/>
    <property type="match status" value="1"/>
</dbReference>
<dbReference type="CDD" id="cd01647">
    <property type="entry name" value="RT_LTR"/>
    <property type="match status" value="1"/>
</dbReference>
<feature type="domain" description="Peptidase A2" evidence="1">
    <location>
        <begin position="209"/>
        <end position="224"/>
    </location>
</feature>
<dbReference type="InterPro" id="IPR001995">
    <property type="entry name" value="Peptidase_A2_cat"/>
</dbReference>
<gene>
    <name evidence="2" type="ORF">H310_13336</name>
</gene>
<dbReference type="PROSITE" id="PS50175">
    <property type="entry name" value="ASP_PROT_RETROV"/>
    <property type="match status" value="1"/>
</dbReference>
<dbReference type="STRING" id="157072.A0A024TFA6"/>
<dbReference type="RefSeq" id="XP_008879022.1">
    <property type="nucleotide sequence ID" value="XM_008880800.1"/>
</dbReference>
<dbReference type="InterPro" id="IPR043128">
    <property type="entry name" value="Rev_trsase/Diguanyl_cyclase"/>
</dbReference>
<dbReference type="eggNOG" id="KOG0017">
    <property type="taxonomic scope" value="Eukaryota"/>
</dbReference>
<dbReference type="OrthoDB" id="76385at2759"/>
<name>A0A024TFA6_9STRA</name>
<dbReference type="InterPro" id="IPR051320">
    <property type="entry name" value="Viral_Replic_Matur_Polypro"/>
</dbReference>
<dbReference type="InterPro" id="IPR043502">
    <property type="entry name" value="DNA/RNA_pol_sf"/>
</dbReference>
<dbReference type="GO" id="GO:0004190">
    <property type="term" value="F:aspartic-type endopeptidase activity"/>
    <property type="evidence" value="ECO:0007669"/>
    <property type="project" value="InterPro"/>
</dbReference>
<evidence type="ECO:0000313" key="2">
    <source>
        <dbReference type="EMBL" id="ETV92271.1"/>
    </source>
</evidence>
<dbReference type="GeneID" id="20090386"/>
<evidence type="ECO:0000259" key="1">
    <source>
        <dbReference type="PROSITE" id="PS50175"/>
    </source>
</evidence>
<dbReference type="SUPFAM" id="SSF56672">
    <property type="entry name" value="DNA/RNA polymerases"/>
    <property type="match status" value="1"/>
</dbReference>
<proteinExistence type="predicted"/>
<dbReference type="Gene3D" id="3.10.10.10">
    <property type="entry name" value="HIV Type 1 Reverse Transcriptase, subunit A, domain 1"/>
    <property type="match status" value="1"/>
</dbReference>